<keyword evidence="5 13" id="KW-0949">S-adenosyl-L-methionine</keyword>
<dbReference type="GO" id="GO:0005789">
    <property type="term" value="C:endoplasmic reticulum membrane"/>
    <property type="evidence" value="ECO:0007669"/>
    <property type="project" value="UniProtKB-SubCell"/>
</dbReference>
<protein>
    <recommendedName>
        <fullName evidence="13">Phosphatidyl-N-methylethanolamine N-methyltransferase</fullName>
        <ecNumber evidence="13">2.1.1.71</ecNumber>
    </recommendedName>
    <alternativeName>
        <fullName evidence="13">Phospholipid methyltransferase</fullName>
        <shortName evidence="13">PLMT</shortName>
    </alternativeName>
</protein>
<comment type="caution">
    <text evidence="13">Lacks conserved residue(s) required for the propagation of feature annotation.</text>
</comment>
<keyword evidence="3 13" id="KW-0489">Methyltransferase</keyword>
<comment type="function">
    <text evidence="13">Catalyzes the second two steps of the methylation pathway of phosphatidylcholine biosynthesis, the SAM-dependent methylation of phosphatidylmonomethylethanolamine (PMME) to phosphatidyldimethylethanolamine (PDME) and of PDME to phosphatidylcholine (PC).</text>
</comment>
<feature type="topological domain" description="Lumenal" evidence="13">
    <location>
        <begin position="117"/>
        <end position="159"/>
    </location>
</feature>
<dbReference type="PANTHER" id="PTHR15458">
    <property type="entry name" value="PHOSPHATIDYLETHANOLAMINE N-METHYLTRANSFERASE"/>
    <property type="match status" value="1"/>
</dbReference>
<dbReference type="FunFam" id="1.20.120.1630:FF:000024">
    <property type="entry name" value="Phosphatidylethanolamine N-methyltransferase"/>
    <property type="match status" value="1"/>
</dbReference>
<dbReference type="InterPro" id="IPR024960">
    <property type="entry name" value="PEMT/MFAP"/>
</dbReference>
<accession>A0A1Y2HD22</accession>
<dbReference type="Proteomes" id="UP000193411">
    <property type="component" value="Unassembled WGS sequence"/>
</dbReference>
<dbReference type="Gene3D" id="1.20.120.1630">
    <property type="match status" value="1"/>
</dbReference>
<dbReference type="PROSITE" id="PS50244">
    <property type="entry name" value="S5A_REDUCTASE"/>
    <property type="match status" value="1"/>
</dbReference>
<evidence type="ECO:0000256" key="6">
    <source>
        <dbReference type="ARBA" id="ARBA00022692"/>
    </source>
</evidence>
<dbReference type="OrthoDB" id="8300106at2759"/>
<evidence type="ECO:0000256" key="14">
    <source>
        <dbReference type="SAM" id="Phobius"/>
    </source>
</evidence>
<dbReference type="GO" id="GO:0032259">
    <property type="term" value="P:methylation"/>
    <property type="evidence" value="ECO:0007669"/>
    <property type="project" value="UniProtKB-KW"/>
</dbReference>
<dbReference type="GO" id="GO:0000773">
    <property type="term" value="F:phosphatidyl-N-methylethanolamine N-methyltransferase activity"/>
    <property type="evidence" value="ECO:0007669"/>
    <property type="project" value="UniProtKB-UniRule"/>
</dbReference>
<feature type="intramembrane region" description="Helical" evidence="13">
    <location>
        <begin position="16"/>
        <end position="36"/>
    </location>
</feature>
<keyword evidence="12 13" id="KW-1208">Phospholipid metabolism</keyword>
<reference evidence="15 16" key="1">
    <citation type="submission" date="2016-07" db="EMBL/GenBank/DDBJ databases">
        <title>Pervasive Adenine N6-methylation of Active Genes in Fungi.</title>
        <authorList>
            <consortium name="DOE Joint Genome Institute"/>
            <person name="Mondo S.J."/>
            <person name="Dannebaum R.O."/>
            <person name="Kuo R.C."/>
            <person name="Labutti K."/>
            <person name="Haridas S."/>
            <person name="Kuo A."/>
            <person name="Salamov A."/>
            <person name="Ahrendt S.R."/>
            <person name="Lipzen A."/>
            <person name="Sullivan W."/>
            <person name="Andreopoulos W.B."/>
            <person name="Clum A."/>
            <person name="Lindquist E."/>
            <person name="Daum C."/>
            <person name="Ramamoorthy G.K."/>
            <person name="Gryganskyi A."/>
            <person name="Culley D."/>
            <person name="Magnuson J.K."/>
            <person name="James T.Y."/>
            <person name="O'Malley M.A."/>
            <person name="Stajich J.E."/>
            <person name="Spatafora J.W."/>
            <person name="Visel A."/>
            <person name="Grigoriev I.V."/>
        </authorList>
    </citation>
    <scope>NUCLEOTIDE SEQUENCE [LARGE SCALE GENOMIC DNA]</scope>
    <source>
        <strain evidence="15 16">PL171</strain>
    </source>
</reference>
<gene>
    <name evidence="15" type="ORF">BCR44DRAFT_1416460</name>
</gene>
<dbReference type="Pfam" id="PF04191">
    <property type="entry name" value="PEMT"/>
    <property type="match status" value="1"/>
</dbReference>
<feature type="topological domain" description="Cytoplasmic" evidence="13">
    <location>
        <begin position="182"/>
        <end position="205"/>
    </location>
</feature>
<organism evidence="15 16">
    <name type="scientific">Catenaria anguillulae PL171</name>
    <dbReference type="NCBI Taxonomy" id="765915"/>
    <lineage>
        <taxon>Eukaryota</taxon>
        <taxon>Fungi</taxon>
        <taxon>Fungi incertae sedis</taxon>
        <taxon>Blastocladiomycota</taxon>
        <taxon>Blastocladiomycetes</taxon>
        <taxon>Blastocladiales</taxon>
        <taxon>Catenariaceae</taxon>
        <taxon>Catenaria</taxon>
    </lineage>
</organism>
<comment type="subcellular location">
    <subcellularLocation>
        <location evidence="1">Endomembrane system</location>
        <topology evidence="1">Multi-pass membrane protein</topology>
    </subcellularLocation>
    <subcellularLocation>
        <location evidence="13">Endoplasmic reticulum membrane</location>
        <topology evidence="13">Multi-pass membrane protein</topology>
    </subcellularLocation>
    <subcellularLocation>
        <location evidence="13">Mitochondrion membrane</location>
        <topology evidence="13">Multi-pass membrane protein</topology>
    </subcellularLocation>
</comment>
<comment type="caution">
    <text evidence="15">The sequence shown here is derived from an EMBL/GenBank/DDBJ whole genome shotgun (WGS) entry which is preliminary data.</text>
</comment>
<comment type="catalytic activity">
    <reaction evidence="13">
        <text>a 1,2-diacyl-sn-glycero-3-phospho-N-methylethanolamine + S-adenosyl-L-methionine = a 1,2-diacyl-sn-glycero-3-phospho-N,N-dimethylethanolamine + S-adenosyl-L-homocysteine + H(+)</text>
        <dbReference type="Rhea" id="RHEA:32735"/>
        <dbReference type="ChEBI" id="CHEBI:15378"/>
        <dbReference type="ChEBI" id="CHEBI:57856"/>
        <dbReference type="ChEBI" id="CHEBI:59789"/>
        <dbReference type="ChEBI" id="CHEBI:64572"/>
        <dbReference type="ChEBI" id="CHEBI:64573"/>
        <dbReference type="EC" id="2.1.1.71"/>
    </reaction>
</comment>
<keyword evidence="16" id="KW-1185">Reference proteome</keyword>
<evidence type="ECO:0000256" key="12">
    <source>
        <dbReference type="ARBA" id="ARBA00023264"/>
    </source>
</evidence>
<evidence type="ECO:0000256" key="11">
    <source>
        <dbReference type="ARBA" id="ARBA00023209"/>
    </source>
</evidence>
<feature type="topological domain" description="Lumenal" evidence="13">
    <location>
        <begin position="1"/>
        <end position="15"/>
    </location>
</feature>
<evidence type="ECO:0000256" key="4">
    <source>
        <dbReference type="ARBA" id="ARBA00022679"/>
    </source>
</evidence>
<evidence type="ECO:0000256" key="2">
    <source>
        <dbReference type="ARBA" id="ARBA00022516"/>
    </source>
</evidence>
<dbReference type="STRING" id="765915.A0A1Y2HD22"/>
<evidence type="ECO:0000313" key="16">
    <source>
        <dbReference type="Proteomes" id="UP000193411"/>
    </source>
</evidence>
<dbReference type="PANTHER" id="PTHR15458:SF11">
    <property type="entry name" value="PHOSPHATIDYLETHANOLAMINE N-METHYLTRANSFERASE B"/>
    <property type="match status" value="1"/>
</dbReference>
<feature type="transmembrane region" description="Helical" evidence="14">
    <location>
        <begin position="84"/>
        <end position="108"/>
    </location>
</feature>
<dbReference type="EC" id="2.1.1.71" evidence="13"/>
<feature type="binding site" evidence="13">
    <location>
        <begin position="100"/>
        <end position="102"/>
    </location>
    <ligand>
        <name>S-adenosyl-L-methionine</name>
        <dbReference type="ChEBI" id="CHEBI:59789"/>
    </ligand>
</feature>
<evidence type="ECO:0000256" key="13">
    <source>
        <dbReference type="HAMAP-Rule" id="MF_03216"/>
    </source>
</evidence>
<keyword evidence="11 13" id="KW-0594">Phospholipid biosynthesis</keyword>
<evidence type="ECO:0000256" key="1">
    <source>
        <dbReference type="ARBA" id="ARBA00004127"/>
    </source>
</evidence>
<keyword evidence="6 13" id="KW-0812">Transmembrane</keyword>
<keyword evidence="13" id="KW-0496">Mitochondrion</keyword>
<dbReference type="EMBL" id="MCFL01000046">
    <property type="protein sequence ID" value="ORZ32476.1"/>
    <property type="molecule type" value="Genomic_DNA"/>
</dbReference>
<keyword evidence="2 13" id="KW-0444">Lipid biosynthesis</keyword>
<dbReference type="UniPathway" id="UPA00753"/>
<comment type="similarity">
    <text evidence="13">Belongs to the class VI-like SAM-binding methyltransferase superfamily. PEMT/PEM2 methyltransferase family.</text>
</comment>
<sequence>MSSVNISQLATSLLSVPVLAAAGAIVAHVANYNVTAQIEYNTRIFTKAIGKNAIYFYAVYLILSALARDYVIDLAMVQDAGSLVLFPTTIAQSLGYSLFAAGILINLWTLKALGIKNMYNGDSFGFLMDEIVTGGPYQYWNDPQYVGTSFACLGYAIVYQSAAGYALAAIMWVVFQISVKFIEGPHLTRIYANRAKEDAKKTKKE</sequence>
<keyword evidence="10 13" id="KW-0472">Membrane</keyword>
<comment type="catalytic activity">
    <reaction evidence="13">
        <text>a 1,2-diacyl-sn-glycero-3-phospho-N,N-dimethylethanolamine + S-adenosyl-L-methionine = a 1,2-diacyl-sn-glycero-3-phosphocholine + S-adenosyl-L-homocysteine + H(+)</text>
        <dbReference type="Rhea" id="RHEA:32739"/>
        <dbReference type="ChEBI" id="CHEBI:15378"/>
        <dbReference type="ChEBI" id="CHEBI:57643"/>
        <dbReference type="ChEBI" id="CHEBI:57856"/>
        <dbReference type="ChEBI" id="CHEBI:59789"/>
        <dbReference type="ChEBI" id="CHEBI:64572"/>
    </reaction>
</comment>
<dbReference type="GO" id="GO:0031966">
    <property type="term" value="C:mitochondrial membrane"/>
    <property type="evidence" value="ECO:0007669"/>
    <property type="project" value="UniProtKB-SubCell"/>
</dbReference>
<name>A0A1Y2HD22_9FUNG</name>
<keyword evidence="9 13" id="KW-0443">Lipid metabolism</keyword>
<dbReference type="GO" id="GO:0006656">
    <property type="term" value="P:phosphatidylcholine biosynthetic process"/>
    <property type="evidence" value="ECO:0007669"/>
    <property type="project" value="UniProtKB-UniRule"/>
</dbReference>
<dbReference type="HAMAP" id="MF_03216">
    <property type="entry name" value="PLMT"/>
    <property type="match status" value="1"/>
</dbReference>
<evidence type="ECO:0000313" key="15">
    <source>
        <dbReference type="EMBL" id="ORZ32476.1"/>
    </source>
</evidence>
<evidence type="ECO:0000256" key="8">
    <source>
        <dbReference type="ARBA" id="ARBA00022989"/>
    </source>
</evidence>
<feature type="topological domain" description="Lumenal" evidence="13">
    <location>
        <begin position="37"/>
        <end position="48"/>
    </location>
</feature>
<evidence type="ECO:0000256" key="7">
    <source>
        <dbReference type="ARBA" id="ARBA00022824"/>
    </source>
</evidence>
<evidence type="ECO:0000256" key="3">
    <source>
        <dbReference type="ARBA" id="ARBA00022603"/>
    </source>
</evidence>
<comment type="pathway">
    <text evidence="13">Phospholipid metabolism; phosphatidylcholine biosynthesis.</text>
</comment>
<dbReference type="AlphaFoldDB" id="A0A1Y2HD22"/>
<evidence type="ECO:0000256" key="5">
    <source>
        <dbReference type="ARBA" id="ARBA00022691"/>
    </source>
</evidence>
<dbReference type="InterPro" id="IPR007318">
    <property type="entry name" value="Phopholipid_MeTrfase"/>
</dbReference>
<keyword evidence="8 13" id="KW-1133">Transmembrane helix</keyword>
<feature type="transmembrane region" description="Helical" evidence="14">
    <location>
        <begin position="12"/>
        <end position="34"/>
    </location>
</feature>
<feature type="binding site" evidence="13">
    <location>
        <begin position="183"/>
        <end position="184"/>
    </location>
    <ligand>
        <name>S-adenosyl-L-methionine</name>
        <dbReference type="ChEBI" id="CHEBI:59789"/>
    </ligand>
</feature>
<keyword evidence="4 13" id="KW-0808">Transferase</keyword>
<dbReference type="PROSITE" id="PS51599">
    <property type="entry name" value="SAM_PEMT_PEM2"/>
    <property type="match status" value="1"/>
</dbReference>
<evidence type="ECO:0000256" key="9">
    <source>
        <dbReference type="ARBA" id="ARBA00023098"/>
    </source>
</evidence>
<evidence type="ECO:0000256" key="10">
    <source>
        <dbReference type="ARBA" id="ARBA00023136"/>
    </source>
</evidence>
<keyword evidence="7 13" id="KW-0256">Endoplasmic reticulum</keyword>
<feature type="transmembrane region" description="Helical" evidence="14">
    <location>
        <begin position="54"/>
        <end position="72"/>
    </location>
</feature>
<proteinExistence type="inferred from homology"/>